<gene>
    <name evidence="9" type="ORF">FOL47_001961</name>
</gene>
<sequence length="1328" mass="142783">MLAPPPIRPACGGSECVRVFVRVRPKNQKEKEAPAGPDVVMGIRTHPGAAMEPLLVDSSAKSVAIGDPSKDQSDSSTMYTFDGVFGPMSAQQEVFDCVGVQVVSACLEGYNGSIYVYGQTGTGKTFTMLGPPRGRGNDQGLRGLTSRIIENIFHELRTKQRDSEGTFSYMCKISCVEIYREALTDLFDQTGQQLQLRDDIRKGVYVDGLSEHTVYNSKEAELIVRRALVKRHVGSTVMNDQSSRSHCVVMLRVATKLIQSGGVTQTKESSLNLVDLAGSERQQHTVHGRVSGADSQARVKEAGAINKSLSVLTSVIYSLSKARPAAARQSTFTHFRDSKLTFLLRDSLGGNSITSIIATISPSATNFGETLSTIKFAARAKRIKCQAVLNESLTGTVETLTAELEAARRQLAALTAGQAQLRPPIAVNDGGTGAFNSRGGSPTSGEQDGEVRAPEGSSSVLRRRIISLQILLAGSLARERELEEVKAKQHKWAVYWEETAKSLKAFEEAGRSLTDLVTGRAGRQDGEDAEDDDDDDREEEIRLLRALVENHPEKARRELLELELQQQIEDNAALRRQGREIRQEHEARLRAERRRRQSVESNAGSMAGDGLIRTFRSGMLPGRDGGQAVSAAVGATGLRFITESGSDGSPHNQSDFTESDDAESLDGVHLDAGDTGGGPVSDEEEEGEVSGSSIGAEGREMDSVQMRHLKREIRMLLAENEELRQSAHRLESAPTRHQTPEPLEGVAEGSSSFGELGVAPSPEYRFGEIIQASPGLSPSGTPALMRVHREQSPQASPPQAWSAMVPISNECLSSDGEEELKRETRIDPELVREVASLCRDVDTLVEKIRQADTAVVLRSSSGDDFEEIDVEKSLKKSPWLLDEDASNRGPEALNDSPTRQLAQSASMSRIMRYTAATVLNGGGGGMAAGGKAGGMAAAKVKGLSSVQSTPHLSSLLDKRGRGPPPAASREQTRTLSRNANTASSLLRNKSTMSLHAISELELSVFDERTGHMVTTASPRTAAITGSASSAALPTMEEILGEEEGGDEEGVLLRSTKETLKRLLIELELVSSGYQQLSDDFQKLLEDYESKVEECEFFQTQWNQQLTKAEGERSAGAGGGVGKVPQRRLITDPSLSSLISRSSSRLCGRQRPPPSRSGYTGGLESSFMRSTQASRSMRTAADAGAAGTPRAKAAGGGSMLRRDGGIAQEAVVAELHEEMLLRGQALGEGSLESTQTLYCHWQLAFEGSPSMVLASVLNPLVHQGLTASGTGMALCAAGNGKRDVPARRPPVLSASVEMQRSGRLSSQMSNNSSLEIGSTPKSLASYSIR</sequence>
<evidence type="ECO:0000256" key="2">
    <source>
        <dbReference type="ARBA" id="ARBA00022840"/>
    </source>
</evidence>
<dbReference type="SMART" id="SM00129">
    <property type="entry name" value="KISc"/>
    <property type="match status" value="1"/>
</dbReference>
<comment type="similarity">
    <text evidence="5">Belongs to the TRAFAC class myosin-kinesin ATPase superfamily. Kinesin family.</text>
</comment>
<feature type="region of interest" description="Disordered" evidence="7">
    <location>
        <begin position="725"/>
        <end position="756"/>
    </location>
</feature>
<feature type="compositionally biased region" description="Low complexity" evidence="7">
    <location>
        <begin position="1179"/>
        <end position="1192"/>
    </location>
</feature>
<evidence type="ECO:0000256" key="7">
    <source>
        <dbReference type="SAM" id="MobiDB-lite"/>
    </source>
</evidence>
<keyword evidence="3 6" id="KW-0175">Coiled coil</keyword>
<feature type="region of interest" description="Disordered" evidence="7">
    <location>
        <begin position="881"/>
        <end position="905"/>
    </location>
</feature>
<feature type="region of interest" description="Disordered" evidence="7">
    <location>
        <begin position="947"/>
        <end position="983"/>
    </location>
</feature>
<feature type="region of interest" description="Disordered" evidence="7">
    <location>
        <begin position="587"/>
        <end position="607"/>
    </location>
</feature>
<dbReference type="Pfam" id="PF00225">
    <property type="entry name" value="Kinesin"/>
    <property type="match status" value="1"/>
</dbReference>
<evidence type="ECO:0000313" key="10">
    <source>
        <dbReference type="Proteomes" id="UP000591131"/>
    </source>
</evidence>
<dbReference type="PANTHER" id="PTHR47968:SF75">
    <property type="entry name" value="CENTROMERE-ASSOCIATED PROTEIN E"/>
    <property type="match status" value="1"/>
</dbReference>
<name>A0A7J6N0K0_PERCH</name>
<proteinExistence type="inferred from homology"/>
<dbReference type="InterPro" id="IPR027417">
    <property type="entry name" value="P-loop_NTPase"/>
</dbReference>
<feature type="binding site" evidence="5">
    <location>
        <begin position="118"/>
        <end position="125"/>
    </location>
    <ligand>
        <name>ATP</name>
        <dbReference type="ChEBI" id="CHEBI:30616"/>
    </ligand>
</feature>
<evidence type="ECO:0000256" key="4">
    <source>
        <dbReference type="ARBA" id="ARBA00023175"/>
    </source>
</evidence>
<feature type="compositionally biased region" description="Polar residues" evidence="7">
    <location>
        <begin position="973"/>
        <end position="983"/>
    </location>
</feature>
<dbReference type="CDD" id="cd00106">
    <property type="entry name" value="KISc"/>
    <property type="match status" value="1"/>
</dbReference>
<dbReference type="Proteomes" id="UP000591131">
    <property type="component" value="Unassembled WGS sequence"/>
</dbReference>
<dbReference type="SUPFAM" id="SSF52540">
    <property type="entry name" value="P-loop containing nucleoside triphosphate hydrolases"/>
    <property type="match status" value="1"/>
</dbReference>
<feature type="domain" description="Kinesin motor" evidence="8">
    <location>
        <begin position="16"/>
        <end position="383"/>
    </location>
</feature>
<feature type="compositionally biased region" description="Acidic residues" evidence="7">
    <location>
        <begin position="527"/>
        <end position="537"/>
    </location>
</feature>
<dbReference type="InterPro" id="IPR001752">
    <property type="entry name" value="Kinesin_motor_dom"/>
</dbReference>
<feature type="region of interest" description="Disordered" evidence="7">
    <location>
        <begin position="641"/>
        <end position="703"/>
    </location>
</feature>
<evidence type="ECO:0000256" key="6">
    <source>
        <dbReference type="SAM" id="Coils"/>
    </source>
</evidence>
<dbReference type="InterPro" id="IPR027640">
    <property type="entry name" value="Kinesin-like_fam"/>
</dbReference>
<dbReference type="OrthoDB" id="436649at2759"/>
<evidence type="ECO:0000259" key="8">
    <source>
        <dbReference type="PROSITE" id="PS50067"/>
    </source>
</evidence>
<feature type="region of interest" description="Disordered" evidence="7">
    <location>
        <begin position="1140"/>
        <end position="1197"/>
    </location>
</feature>
<feature type="region of interest" description="Disordered" evidence="7">
    <location>
        <begin position="517"/>
        <end position="537"/>
    </location>
</feature>
<evidence type="ECO:0000256" key="3">
    <source>
        <dbReference type="ARBA" id="ARBA00023054"/>
    </source>
</evidence>
<protein>
    <recommendedName>
        <fullName evidence="8">Kinesin motor domain-containing protein</fullName>
    </recommendedName>
</protein>
<dbReference type="PROSITE" id="PS00411">
    <property type="entry name" value="KINESIN_MOTOR_1"/>
    <property type="match status" value="1"/>
</dbReference>
<dbReference type="InterPro" id="IPR019821">
    <property type="entry name" value="Kinesin_motor_CS"/>
</dbReference>
<keyword evidence="2 5" id="KW-0067">ATP-binding</keyword>
<evidence type="ECO:0000313" key="9">
    <source>
        <dbReference type="EMBL" id="KAF4677375.1"/>
    </source>
</evidence>
<feature type="region of interest" description="Disordered" evidence="7">
    <location>
        <begin position="423"/>
        <end position="456"/>
    </location>
</feature>
<keyword evidence="10" id="KW-1185">Reference proteome</keyword>
<dbReference type="GO" id="GO:0008017">
    <property type="term" value="F:microtubule binding"/>
    <property type="evidence" value="ECO:0007669"/>
    <property type="project" value="InterPro"/>
</dbReference>
<dbReference type="EMBL" id="JAAPAO010000015">
    <property type="protein sequence ID" value="KAF4677375.1"/>
    <property type="molecule type" value="Genomic_DNA"/>
</dbReference>
<dbReference type="InterPro" id="IPR036961">
    <property type="entry name" value="Kinesin_motor_dom_sf"/>
</dbReference>
<feature type="coiled-coil region" evidence="6">
    <location>
        <begin position="390"/>
        <end position="417"/>
    </location>
</feature>
<dbReference type="PRINTS" id="PR00380">
    <property type="entry name" value="KINESINHEAVY"/>
</dbReference>
<keyword evidence="1 5" id="KW-0547">Nucleotide-binding</keyword>
<dbReference type="GO" id="GO:0007018">
    <property type="term" value="P:microtubule-based movement"/>
    <property type="evidence" value="ECO:0007669"/>
    <property type="project" value="InterPro"/>
</dbReference>
<feature type="compositionally biased region" description="Polar residues" evidence="7">
    <location>
        <begin position="895"/>
        <end position="905"/>
    </location>
</feature>
<evidence type="ECO:0000256" key="5">
    <source>
        <dbReference type="PROSITE-ProRule" id="PRU00283"/>
    </source>
</evidence>
<feature type="region of interest" description="Disordered" evidence="7">
    <location>
        <begin position="1297"/>
        <end position="1328"/>
    </location>
</feature>
<feature type="compositionally biased region" description="Polar residues" evidence="7">
    <location>
        <begin position="434"/>
        <end position="446"/>
    </location>
</feature>
<dbReference type="PROSITE" id="PS50067">
    <property type="entry name" value="KINESIN_MOTOR_2"/>
    <property type="match status" value="1"/>
</dbReference>
<dbReference type="PANTHER" id="PTHR47968">
    <property type="entry name" value="CENTROMERE PROTEIN E"/>
    <property type="match status" value="1"/>
</dbReference>
<dbReference type="GO" id="GO:0005524">
    <property type="term" value="F:ATP binding"/>
    <property type="evidence" value="ECO:0007669"/>
    <property type="project" value="UniProtKB-UniRule"/>
</dbReference>
<accession>A0A7J6N0K0</accession>
<feature type="compositionally biased region" description="Polar residues" evidence="7">
    <location>
        <begin position="1166"/>
        <end position="1176"/>
    </location>
</feature>
<keyword evidence="4 5" id="KW-0505">Motor protein</keyword>
<dbReference type="GO" id="GO:0003777">
    <property type="term" value="F:microtubule motor activity"/>
    <property type="evidence" value="ECO:0007669"/>
    <property type="project" value="InterPro"/>
</dbReference>
<dbReference type="Gene3D" id="3.40.850.10">
    <property type="entry name" value="Kinesin motor domain"/>
    <property type="match status" value="1"/>
</dbReference>
<comment type="caution">
    <text evidence="9">The sequence shown here is derived from an EMBL/GenBank/DDBJ whole genome shotgun (WGS) entry which is preliminary data.</text>
</comment>
<organism evidence="9 10">
    <name type="scientific">Perkinsus chesapeaki</name>
    <name type="common">Clam parasite</name>
    <name type="synonym">Perkinsus andrewsi</name>
    <dbReference type="NCBI Taxonomy" id="330153"/>
    <lineage>
        <taxon>Eukaryota</taxon>
        <taxon>Sar</taxon>
        <taxon>Alveolata</taxon>
        <taxon>Perkinsozoa</taxon>
        <taxon>Perkinsea</taxon>
        <taxon>Perkinsida</taxon>
        <taxon>Perkinsidae</taxon>
        <taxon>Perkinsus</taxon>
    </lineage>
</organism>
<feature type="compositionally biased region" description="Polar residues" evidence="7">
    <location>
        <begin position="643"/>
        <end position="656"/>
    </location>
</feature>
<evidence type="ECO:0000256" key="1">
    <source>
        <dbReference type="ARBA" id="ARBA00022741"/>
    </source>
</evidence>
<reference evidence="9 10" key="1">
    <citation type="submission" date="2020-04" db="EMBL/GenBank/DDBJ databases">
        <title>Perkinsus chesapeaki whole genome sequence.</title>
        <authorList>
            <person name="Bogema D.R."/>
        </authorList>
    </citation>
    <scope>NUCLEOTIDE SEQUENCE [LARGE SCALE GENOMIC DNA]</scope>
    <source>
        <strain evidence="9">ATCC PRA-425</strain>
    </source>
</reference>